<dbReference type="CDD" id="cd03808">
    <property type="entry name" value="GT4_CapM-like"/>
    <property type="match status" value="1"/>
</dbReference>
<dbReference type="Pfam" id="PF00534">
    <property type="entry name" value="Glycos_transf_1"/>
    <property type="match status" value="1"/>
</dbReference>
<dbReference type="PANTHER" id="PTHR12526">
    <property type="entry name" value="GLYCOSYLTRANSFERASE"/>
    <property type="match status" value="1"/>
</dbReference>
<dbReference type="Pfam" id="PF13477">
    <property type="entry name" value="Glyco_trans_4_2"/>
    <property type="match status" value="1"/>
</dbReference>
<feature type="domain" description="Glycosyl transferase family 1" evidence="1">
    <location>
        <begin position="188"/>
        <end position="350"/>
    </location>
</feature>
<sequence>MGKKILYVVTEDWFFCSHFLDRAVAARGAGYEVIVAAREGTHAEAIHQAGLTFIPVNFHRRGTNLFHEAATFLQLRKVYRQQQPDIVHHVALKPILYGSLAALLERKPFIVNAPVGMGFVFTSRRLLARVLKPMVMFAMRHLLNPRRSKVIFENKDDLGAAIQQKIVRAECAELIRGAGVDTDVIEVRPEPPGPVRIVLAARMLWDKGVGEFVEAARMVKRTFPDARFQLVGAPDEGNPASVSDAQLLTWQKEGAIEWLGQRSDVPAILADSHIACLPSYREGLPKFLLEALAAGRAVVATDVPGCREAVEPGVNGLRVPARECAPLAEGLMQLIVDNETRQRFGKNGRLRAEAEFSAKRIIGETLALYRRVIA</sequence>
<dbReference type="InterPro" id="IPR001296">
    <property type="entry name" value="Glyco_trans_1"/>
</dbReference>
<dbReference type="SUPFAM" id="SSF53756">
    <property type="entry name" value="UDP-Glycosyltransferase/glycogen phosphorylase"/>
    <property type="match status" value="1"/>
</dbReference>
<protein>
    <submittedName>
        <fullName evidence="3">Glycosyltransferase family 1 protein</fullName>
    </submittedName>
</protein>
<evidence type="ECO:0000313" key="4">
    <source>
        <dbReference type="Proteomes" id="UP000269199"/>
    </source>
</evidence>
<organism evidence="3 4">
    <name type="scientific">Herbaspirillum rubrisubalbicans</name>
    <dbReference type="NCBI Taxonomy" id="80842"/>
    <lineage>
        <taxon>Bacteria</taxon>
        <taxon>Pseudomonadati</taxon>
        <taxon>Pseudomonadota</taxon>
        <taxon>Betaproteobacteria</taxon>
        <taxon>Burkholderiales</taxon>
        <taxon>Oxalobacteraceae</taxon>
        <taxon>Herbaspirillum</taxon>
    </lineage>
</organism>
<accession>A0AAD0UDD9</accession>
<feature type="domain" description="Glycosyltransferase subfamily 4-like N-terminal" evidence="2">
    <location>
        <begin position="4"/>
        <end position="140"/>
    </location>
</feature>
<dbReference type="InterPro" id="IPR028098">
    <property type="entry name" value="Glyco_trans_4-like_N"/>
</dbReference>
<evidence type="ECO:0000259" key="1">
    <source>
        <dbReference type="Pfam" id="PF00534"/>
    </source>
</evidence>
<gene>
    <name evidence="3" type="ORF">RC54_02420</name>
</gene>
<dbReference type="AlphaFoldDB" id="A0AAD0UDD9"/>
<dbReference type="PANTHER" id="PTHR12526:SF638">
    <property type="entry name" value="SPORE COAT PROTEIN SA"/>
    <property type="match status" value="1"/>
</dbReference>
<name>A0AAD0UDD9_9BURK</name>
<dbReference type="GO" id="GO:0016757">
    <property type="term" value="F:glycosyltransferase activity"/>
    <property type="evidence" value="ECO:0007669"/>
    <property type="project" value="InterPro"/>
</dbReference>
<dbReference type="EMBL" id="CP024996">
    <property type="protein sequence ID" value="AYR26891.1"/>
    <property type="molecule type" value="Genomic_DNA"/>
</dbReference>
<dbReference type="Proteomes" id="UP000269199">
    <property type="component" value="Chromosome"/>
</dbReference>
<dbReference type="Gene3D" id="3.40.50.2000">
    <property type="entry name" value="Glycogen Phosphorylase B"/>
    <property type="match status" value="2"/>
</dbReference>
<evidence type="ECO:0000313" key="3">
    <source>
        <dbReference type="EMBL" id="AYR26891.1"/>
    </source>
</evidence>
<reference evidence="3 4" key="1">
    <citation type="submission" date="2017-11" db="EMBL/GenBank/DDBJ databases">
        <title>Complete genome sequence of Herbaspirillum rubrisubalbicans DSM 11543.</title>
        <authorList>
            <person name="Chen M."/>
            <person name="An Q."/>
        </authorList>
    </citation>
    <scope>NUCLEOTIDE SEQUENCE [LARGE SCALE GENOMIC DNA]</scope>
    <source>
        <strain evidence="3 4">DSM 11543</strain>
    </source>
</reference>
<evidence type="ECO:0000259" key="2">
    <source>
        <dbReference type="Pfam" id="PF13477"/>
    </source>
</evidence>
<proteinExistence type="predicted"/>
<dbReference type="RefSeq" id="WP_061790472.1">
    <property type="nucleotide sequence ID" value="NZ_CP024996.1"/>
</dbReference>